<feature type="domain" description="AB hydrolase-1" evidence="1">
    <location>
        <begin position="49"/>
        <end position="299"/>
    </location>
</feature>
<comment type="caution">
    <text evidence="2">The sequence shown here is derived from an EMBL/GenBank/DDBJ whole genome shotgun (WGS) entry which is preliminary data.</text>
</comment>
<accession>A0A7W9CA03</accession>
<dbReference type="Gene3D" id="3.40.50.1820">
    <property type="entry name" value="alpha/beta hydrolase"/>
    <property type="match status" value="1"/>
</dbReference>
<gene>
    <name evidence="2" type="ORF">GGQ93_003164</name>
</gene>
<dbReference type="AlphaFoldDB" id="A0A7W9CA03"/>
<evidence type="ECO:0000313" key="3">
    <source>
        <dbReference type="Proteomes" id="UP000527324"/>
    </source>
</evidence>
<dbReference type="EMBL" id="JACHOQ010000015">
    <property type="protein sequence ID" value="MBB5741422.1"/>
    <property type="molecule type" value="Genomic_DNA"/>
</dbReference>
<reference evidence="2 3" key="1">
    <citation type="submission" date="2020-08" db="EMBL/GenBank/DDBJ databases">
        <title>Genomic Encyclopedia of Type Strains, Phase IV (KMG-IV): sequencing the most valuable type-strain genomes for metagenomic binning, comparative biology and taxonomic classification.</title>
        <authorList>
            <person name="Goeker M."/>
        </authorList>
    </citation>
    <scope>NUCLEOTIDE SEQUENCE [LARGE SCALE GENOMIC DNA]</scope>
    <source>
        <strain evidence="2 3">DSM 4731</strain>
    </source>
</reference>
<dbReference type="InterPro" id="IPR050228">
    <property type="entry name" value="Carboxylesterase_BioH"/>
</dbReference>
<dbReference type="InterPro" id="IPR029058">
    <property type="entry name" value="AB_hydrolase_fold"/>
</dbReference>
<dbReference type="PANTHER" id="PTHR43194">
    <property type="entry name" value="HYDROLASE ALPHA/BETA FOLD FAMILY"/>
    <property type="match status" value="1"/>
</dbReference>
<organism evidence="2 3">
    <name type="scientific">Brevundimonas aurantiaca</name>
    <dbReference type="NCBI Taxonomy" id="74316"/>
    <lineage>
        <taxon>Bacteria</taxon>
        <taxon>Pseudomonadati</taxon>
        <taxon>Pseudomonadota</taxon>
        <taxon>Alphaproteobacteria</taxon>
        <taxon>Caulobacterales</taxon>
        <taxon>Caulobacteraceae</taxon>
        <taxon>Brevundimonas</taxon>
    </lineage>
</organism>
<protein>
    <submittedName>
        <fullName evidence="2">Pimeloyl-ACP methyl ester carboxylesterase</fullName>
    </submittedName>
</protein>
<dbReference type="InterPro" id="IPR000073">
    <property type="entry name" value="AB_hydrolase_1"/>
</dbReference>
<name>A0A7W9CA03_9CAUL</name>
<keyword evidence="3" id="KW-1185">Reference proteome</keyword>
<evidence type="ECO:0000313" key="2">
    <source>
        <dbReference type="EMBL" id="MBB5741422.1"/>
    </source>
</evidence>
<evidence type="ECO:0000259" key="1">
    <source>
        <dbReference type="Pfam" id="PF12697"/>
    </source>
</evidence>
<sequence>MRRLPGCGLIMDAALMSPPRRLSVPIDNRWGGGRMSVLDFGDPKRPVDLIFSHANGFNAGAYRSLLSPLSTSLRIWAPDLRGHGASDLPVFARPKTSWRDHRDDLLALMETIEGPPPVLAGHSMGGTASLLAAAERPDRVASLVLLDAVIWRRSAMLVFNLPFAHRFLSRIPIARATLRRRALFASREEAMAAYRGRGAFKGWPDMVLADYLAEGLVEGPDGFTLAATPAWEAANYAAQAHDPWRALRLYCGPIRILKAEHGALTHVPSSPRGLPHVSVEVVRGGGHMFPMTHADVTREALFEAAV</sequence>
<proteinExistence type="predicted"/>
<dbReference type="PANTHER" id="PTHR43194:SF2">
    <property type="entry name" value="PEROXISOMAL MEMBRANE PROTEIN LPX1"/>
    <property type="match status" value="1"/>
</dbReference>
<dbReference type="SUPFAM" id="SSF53474">
    <property type="entry name" value="alpha/beta-Hydrolases"/>
    <property type="match status" value="1"/>
</dbReference>
<dbReference type="Proteomes" id="UP000527324">
    <property type="component" value="Unassembled WGS sequence"/>
</dbReference>
<dbReference type="PRINTS" id="PR00111">
    <property type="entry name" value="ABHYDROLASE"/>
</dbReference>
<dbReference type="Pfam" id="PF12697">
    <property type="entry name" value="Abhydrolase_6"/>
    <property type="match status" value="1"/>
</dbReference>